<dbReference type="GO" id="GO:0016987">
    <property type="term" value="F:sigma factor activity"/>
    <property type="evidence" value="ECO:0007669"/>
    <property type="project" value="UniProtKB-KW"/>
</dbReference>
<dbReference type="SUPFAM" id="SSF88946">
    <property type="entry name" value="Sigma2 domain of RNA polymerase sigma factors"/>
    <property type="match status" value="1"/>
</dbReference>
<accession>W7ID68</accession>
<keyword evidence="5" id="KW-0804">Transcription</keyword>
<dbReference type="Gene3D" id="1.10.1740.10">
    <property type="match status" value="1"/>
</dbReference>
<dbReference type="GO" id="GO:0006352">
    <property type="term" value="P:DNA-templated transcription initiation"/>
    <property type="evidence" value="ECO:0007669"/>
    <property type="project" value="InterPro"/>
</dbReference>
<keyword evidence="8" id="KW-1185">Reference proteome</keyword>
<accession>A0A8E3BGM5</accession>
<dbReference type="InterPro" id="IPR036388">
    <property type="entry name" value="WH-like_DNA-bd_sf"/>
</dbReference>
<name>W7ID68_9PSEU</name>
<evidence type="ECO:0000256" key="5">
    <source>
        <dbReference type="ARBA" id="ARBA00023163"/>
    </source>
</evidence>
<dbReference type="Proteomes" id="UP000019277">
    <property type="component" value="Unassembled WGS sequence"/>
</dbReference>
<dbReference type="PANTHER" id="PTHR43133">
    <property type="entry name" value="RNA POLYMERASE ECF-TYPE SIGMA FACTO"/>
    <property type="match status" value="1"/>
</dbReference>
<evidence type="ECO:0000313" key="8">
    <source>
        <dbReference type="Proteomes" id="UP000019277"/>
    </source>
</evidence>
<evidence type="ECO:0000313" key="7">
    <source>
        <dbReference type="EMBL" id="EWC58508.1"/>
    </source>
</evidence>
<dbReference type="RefSeq" id="WP_035289618.1">
    <property type="nucleotide sequence ID" value="NZ_AYXG01000240.1"/>
</dbReference>
<evidence type="ECO:0000256" key="2">
    <source>
        <dbReference type="ARBA" id="ARBA00023015"/>
    </source>
</evidence>
<organism evidence="7 8">
    <name type="scientific">Actinokineospora spheciospongiae</name>
    <dbReference type="NCBI Taxonomy" id="909613"/>
    <lineage>
        <taxon>Bacteria</taxon>
        <taxon>Bacillati</taxon>
        <taxon>Actinomycetota</taxon>
        <taxon>Actinomycetes</taxon>
        <taxon>Pseudonocardiales</taxon>
        <taxon>Pseudonocardiaceae</taxon>
        <taxon>Actinokineospora</taxon>
    </lineage>
</organism>
<dbReference type="PANTHER" id="PTHR43133:SF8">
    <property type="entry name" value="RNA POLYMERASE SIGMA FACTOR HI_1459-RELATED"/>
    <property type="match status" value="1"/>
</dbReference>
<keyword evidence="2" id="KW-0805">Transcription regulation</keyword>
<proteinExistence type="inferred from homology"/>
<dbReference type="STRING" id="909613.UO65_6188"/>
<sequence>MRDLVALAAGGDQDAWRELVRRYSDLVWAVARAHRLQRADAADVSQLTWVRLAENIGRLREPDRVGAWLATTARRESLRVLGERGRETVTDRWAEWVDGDETWRPEEVALRGERDDLLWRAFAGLRERCRNLLALQSFAPELTYVELSGVLGLSGSAVSKTRGRCLEALRRRLVLLGVPGEAA</sequence>
<keyword evidence="4" id="KW-0238">DNA-binding</keyword>
<reference evidence="7 8" key="1">
    <citation type="journal article" date="2014" name="Genome Announc.">
        <title>Draft Genome Sequence of the Antitrypanosomally Active Sponge-Associated Bacterium Actinokineospora sp. Strain EG49.</title>
        <authorList>
            <person name="Harjes J."/>
            <person name="Ryu T."/>
            <person name="Abdelmohsen U.R."/>
            <person name="Moitinho-Silva L."/>
            <person name="Horn H."/>
            <person name="Ravasi T."/>
            <person name="Hentschel U."/>
        </authorList>
    </citation>
    <scope>NUCLEOTIDE SEQUENCE [LARGE SCALE GENOMIC DNA]</scope>
    <source>
        <strain evidence="7 8">EG49</strain>
    </source>
</reference>
<protein>
    <submittedName>
        <fullName evidence="7">Putative RNA polymerase sigma factor</fullName>
    </submittedName>
</protein>
<dbReference type="SUPFAM" id="SSF88659">
    <property type="entry name" value="Sigma3 and sigma4 domains of RNA polymerase sigma factors"/>
    <property type="match status" value="1"/>
</dbReference>
<comment type="similarity">
    <text evidence="1">Belongs to the sigma-70 factor family. ECF subfamily.</text>
</comment>
<dbReference type="AlphaFoldDB" id="W7ID68"/>
<dbReference type="OrthoDB" id="265863at2"/>
<dbReference type="InterPro" id="IPR007627">
    <property type="entry name" value="RNA_pol_sigma70_r2"/>
</dbReference>
<evidence type="ECO:0000256" key="1">
    <source>
        <dbReference type="ARBA" id="ARBA00010641"/>
    </source>
</evidence>
<dbReference type="EMBL" id="AYXG01000240">
    <property type="protein sequence ID" value="EWC58508.1"/>
    <property type="molecule type" value="Genomic_DNA"/>
</dbReference>
<dbReference type="PATRIC" id="fig|909613.9.peg.6185"/>
<dbReference type="Pfam" id="PF04542">
    <property type="entry name" value="Sigma70_r2"/>
    <property type="match status" value="1"/>
</dbReference>
<feature type="domain" description="RNA polymerase sigma-70 region 2" evidence="6">
    <location>
        <begin position="19"/>
        <end position="86"/>
    </location>
</feature>
<keyword evidence="3" id="KW-0731">Sigma factor</keyword>
<dbReference type="InterPro" id="IPR013324">
    <property type="entry name" value="RNA_pol_sigma_r3/r4-like"/>
</dbReference>
<evidence type="ECO:0000256" key="3">
    <source>
        <dbReference type="ARBA" id="ARBA00023082"/>
    </source>
</evidence>
<dbReference type="InterPro" id="IPR013325">
    <property type="entry name" value="RNA_pol_sigma_r2"/>
</dbReference>
<dbReference type="InterPro" id="IPR039425">
    <property type="entry name" value="RNA_pol_sigma-70-like"/>
</dbReference>
<dbReference type="NCBIfam" id="TIGR02937">
    <property type="entry name" value="sigma70-ECF"/>
    <property type="match status" value="1"/>
</dbReference>
<comment type="caution">
    <text evidence="7">The sequence shown here is derived from an EMBL/GenBank/DDBJ whole genome shotgun (WGS) entry which is preliminary data.</text>
</comment>
<dbReference type="InterPro" id="IPR014284">
    <property type="entry name" value="RNA_pol_sigma-70_dom"/>
</dbReference>
<gene>
    <name evidence="7" type="ORF">UO65_6188</name>
</gene>
<dbReference type="Gene3D" id="1.10.10.10">
    <property type="entry name" value="Winged helix-like DNA-binding domain superfamily/Winged helix DNA-binding domain"/>
    <property type="match status" value="1"/>
</dbReference>
<evidence type="ECO:0000256" key="4">
    <source>
        <dbReference type="ARBA" id="ARBA00023125"/>
    </source>
</evidence>
<dbReference type="eggNOG" id="COG1595">
    <property type="taxonomic scope" value="Bacteria"/>
</dbReference>
<dbReference type="GO" id="GO:0003677">
    <property type="term" value="F:DNA binding"/>
    <property type="evidence" value="ECO:0007669"/>
    <property type="project" value="UniProtKB-KW"/>
</dbReference>
<evidence type="ECO:0000259" key="6">
    <source>
        <dbReference type="Pfam" id="PF04542"/>
    </source>
</evidence>